<dbReference type="PANTHER" id="PTHR45033">
    <property type="match status" value="1"/>
</dbReference>
<evidence type="ECO:0000256" key="1">
    <source>
        <dbReference type="SAM" id="Phobius"/>
    </source>
</evidence>
<dbReference type="InterPro" id="IPR052711">
    <property type="entry name" value="Zinc_ADH-like"/>
</dbReference>
<dbReference type="Pfam" id="PF00107">
    <property type="entry name" value="ADH_zinc_N"/>
    <property type="match status" value="1"/>
</dbReference>
<dbReference type="EMBL" id="KV442064">
    <property type="protein sequence ID" value="OAQ26725.1"/>
    <property type="molecule type" value="Genomic_DNA"/>
</dbReference>
<dbReference type="SUPFAM" id="SSF51735">
    <property type="entry name" value="NAD(P)-binding Rossmann-fold domains"/>
    <property type="match status" value="1"/>
</dbReference>
<evidence type="ECO:0000313" key="4">
    <source>
        <dbReference type="Proteomes" id="UP000078512"/>
    </source>
</evidence>
<dbReference type="PANTHER" id="PTHR45033:SF3">
    <property type="entry name" value="DEHYDROGENASE, PUTATIVE (AFU_ORTHOLOGUE AFUA_2G13270)-RELATED"/>
    <property type="match status" value="1"/>
</dbReference>
<accession>A0A197JNJ4</accession>
<evidence type="ECO:0000259" key="2">
    <source>
        <dbReference type="SMART" id="SM00829"/>
    </source>
</evidence>
<protein>
    <submittedName>
        <fullName evidence="3">NAD(P)-binding protein</fullName>
    </submittedName>
</protein>
<dbReference type="InterPro" id="IPR013154">
    <property type="entry name" value="ADH-like_N"/>
</dbReference>
<dbReference type="InterPro" id="IPR011032">
    <property type="entry name" value="GroES-like_sf"/>
</dbReference>
<keyword evidence="4" id="KW-1185">Reference proteome</keyword>
<dbReference type="Gene3D" id="3.40.50.720">
    <property type="entry name" value="NAD(P)-binding Rossmann-like Domain"/>
    <property type="match status" value="1"/>
</dbReference>
<dbReference type="Pfam" id="PF08240">
    <property type="entry name" value="ADH_N"/>
    <property type="match status" value="1"/>
</dbReference>
<proteinExistence type="predicted"/>
<name>A0A197JNJ4_9FUNG</name>
<dbReference type="STRING" id="1314771.A0A197JNJ4"/>
<dbReference type="InterPro" id="IPR036291">
    <property type="entry name" value="NAD(P)-bd_dom_sf"/>
</dbReference>
<keyword evidence="1" id="KW-0472">Membrane</keyword>
<dbReference type="SMART" id="SM00829">
    <property type="entry name" value="PKS_ER"/>
    <property type="match status" value="1"/>
</dbReference>
<dbReference type="GO" id="GO:0016491">
    <property type="term" value="F:oxidoreductase activity"/>
    <property type="evidence" value="ECO:0007669"/>
    <property type="project" value="InterPro"/>
</dbReference>
<dbReference type="AlphaFoldDB" id="A0A197JNJ4"/>
<dbReference type="FunFam" id="3.40.50.720:FF:000481">
    <property type="entry name" value="Alcohol dehydrogenase, variant"/>
    <property type="match status" value="1"/>
</dbReference>
<dbReference type="Gene3D" id="3.90.180.10">
    <property type="entry name" value="Medium-chain alcohol dehydrogenases, catalytic domain"/>
    <property type="match status" value="1"/>
</dbReference>
<feature type="domain" description="Enoyl reductase (ER)" evidence="2">
    <location>
        <begin position="21"/>
        <end position="338"/>
    </location>
</feature>
<dbReference type="CDD" id="cd08276">
    <property type="entry name" value="MDR7"/>
    <property type="match status" value="1"/>
</dbReference>
<dbReference type="InterPro" id="IPR013149">
    <property type="entry name" value="ADH-like_C"/>
</dbReference>
<keyword evidence="1" id="KW-1133">Transmembrane helix</keyword>
<evidence type="ECO:0000313" key="3">
    <source>
        <dbReference type="EMBL" id="OAQ26725.1"/>
    </source>
</evidence>
<dbReference type="Proteomes" id="UP000078512">
    <property type="component" value="Unassembled WGS sequence"/>
</dbReference>
<dbReference type="OrthoDB" id="449487at2759"/>
<reference evidence="3 4" key="1">
    <citation type="submission" date="2016-05" db="EMBL/GenBank/DDBJ databases">
        <title>Genome sequencing reveals origins of a unique bacterial endosymbiosis in the earliest lineages of terrestrial Fungi.</title>
        <authorList>
            <consortium name="DOE Joint Genome Institute"/>
            <person name="Uehling J."/>
            <person name="Gryganskyi A."/>
            <person name="Hameed K."/>
            <person name="Tschaplinski T."/>
            <person name="Misztal P."/>
            <person name="Wu S."/>
            <person name="Desiro A."/>
            <person name="Vande Pol N."/>
            <person name="Du Z.-Y."/>
            <person name="Zienkiewicz A."/>
            <person name="Zienkiewicz K."/>
            <person name="Morin E."/>
            <person name="Tisserant E."/>
            <person name="Splivallo R."/>
            <person name="Hainaut M."/>
            <person name="Henrissat B."/>
            <person name="Ohm R."/>
            <person name="Kuo A."/>
            <person name="Yan J."/>
            <person name="Lipzen A."/>
            <person name="Nolan M."/>
            <person name="Labutti K."/>
            <person name="Barry K."/>
            <person name="Goldstein A."/>
            <person name="Labbe J."/>
            <person name="Schadt C."/>
            <person name="Tuskan G."/>
            <person name="Grigoriev I."/>
            <person name="Martin F."/>
            <person name="Vilgalys R."/>
            <person name="Bonito G."/>
        </authorList>
    </citation>
    <scope>NUCLEOTIDE SEQUENCE [LARGE SCALE GENOMIC DNA]</scope>
    <source>
        <strain evidence="3 4">AG-77</strain>
    </source>
</reference>
<dbReference type="InterPro" id="IPR020843">
    <property type="entry name" value="ER"/>
</dbReference>
<gene>
    <name evidence="3" type="ORF">K457DRAFT_149807</name>
</gene>
<feature type="transmembrane region" description="Helical" evidence="1">
    <location>
        <begin position="168"/>
        <end position="194"/>
    </location>
</feature>
<organism evidence="3 4">
    <name type="scientific">Linnemannia elongata AG-77</name>
    <dbReference type="NCBI Taxonomy" id="1314771"/>
    <lineage>
        <taxon>Eukaryota</taxon>
        <taxon>Fungi</taxon>
        <taxon>Fungi incertae sedis</taxon>
        <taxon>Mucoromycota</taxon>
        <taxon>Mortierellomycotina</taxon>
        <taxon>Mortierellomycetes</taxon>
        <taxon>Mortierellales</taxon>
        <taxon>Mortierellaceae</taxon>
        <taxon>Linnemannia</taxon>
    </lineage>
</organism>
<dbReference type="SUPFAM" id="SSF50129">
    <property type="entry name" value="GroES-like"/>
    <property type="match status" value="1"/>
</dbReference>
<keyword evidence="1" id="KW-0812">Transmembrane</keyword>
<sequence length="346" mass="37082">MKAVIIEKTAFEPTYHNAKLTDIPKPELTEEGQALLDIHAVSFNHRELWIRKGQYPGIVFGSVLGADGVGRIAEVKGNSSKHKVGDRVVVMPSTGWTKDPRGPEEAYYILGGGHAQGIFSEHFVAQQDDLFKVPDHLTDAEAAALPLAGVTAWRAVFTKGQVREGQNVLITGIGGGVALLALSFCVAAGANVYVTSSDDSKILKAVKLGAQGGVNYKADKWGSHLQNLTHGEPFDVVIDGAGGDGVKVFTQLLRLGGIIVSYGMTVKPKVDYTMAAVLRNIEIRGSTMGSRAEFGEMIDFVAKHKVRPVVSQVWPGLESAEEAFNVMKAGSQFGKLVLSLKNNSKL</sequence>